<dbReference type="OrthoDB" id="10267139at2759"/>
<feature type="compositionally biased region" description="Polar residues" evidence="1">
    <location>
        <begin position="230"/>
        <end position="239"/>
    </location>
</feature>
<reference evidence="3 4" key="1">
    <citation type="submission" date="2015-10" db="EMBL/GenBank/DDBJ databases">
        <title>Full genome of DAOMC 229536 Phialocephala scopiformis, a fungal endophyte of spruce producing the potent anti-insectan compound rugulosin.</title>
        <authorList>
            <consortium name="DOE Joint Genome Institute"/>
            <person name="Walker A.K."/>
            <person name="Frasz S.L."/>
            <person name="Seifert K.A."/>
            <person name="Miller J.D."/>
            <person name="Mondo S.J."/>
            <person name="Labutti K."/>
            <person name="Lipzen A."/>
            <person name="Dockter R."/>
            <person name="Kennedy M."/>
            <person name="Grigoriev I.V."/>
            <person name="Spatafora J.W."/>
        </authorList>
    </citation>
    <scope>NUCLEOTIDE SEQUENCE [LARGE SCALE GENOMIC DNA]</scope>
    <source>
        <strain evidence="3 4">CBS 120377</strain>
    </source>
</reference>
<protein>
    <recommendedName>
        <fullName evidence="2">RapZ C-terminal domain-containing protein</fullName>
    </recommendedName>
</protein>
<dbReference type="RefSeq" id="XP_018066634.1">
    <property type="nucleotide sequence ID" value="XM_018218687.1"/>
</dbReference>
<dbReference type="STRING" id="149040.A0A194WX75"/>
<name>A0A194WX75_MOLSC</name>
<feature type="compositionally biased region" description="Basic and acidic residues" evidence="1">
    <location>
        <begin position="144"/>
        <end position="154"/>
    </location>
</feature>
<feature type="region of interest" description="Disordered" evidence="1">
    <location>
        <begin position="120"/>
        <end position="154"/>
    </location>
</feature>
<feature type="compositionally biased region" description="Gly residues" evidence="1">
    <location>
        <begin position="212"/>
        <end position="224"/>
    </location>
</feature>
<evidence type="ECO:0000313" key="4">
    <source>
        <dbReference type="Proteomes" id="UP000070700"/>
    </source>
</evidence>
<proteinExistence type="predicted"/>
<dbReference type="InParanoid" id="A0A194WX75"/>
<evidence type="ECO:0000313" key="3">
    <source>
        <dbReference type="EMBL" id="KUJ12279.1"/>
    </source>
</evidence>
<dbReference type="InterPro" id="IPR053931">
    <property type="entry name" value="RapZ_C"/>
</dbReference>
<keyword evidence="4" id="KW-1185">Reference proteome</keyword>
<dbReference type="KEGG" id="psco:LY89DRAFT_721940"/>
<feature type="compositionally biased region" description="Basic and acidic residues" evidence="1">
    <location>
        <begin position="120"/>
        <end position="137"/>
    </location>
</feature>
<dbReference type="EMBL" id="KQ947424">
    <property type="protein sequence ID" value="KUJ12279.1"/>
    <property type="molecule type" value="Genomic_DNA"/>
</dbReference>
<sequence length="239" mass="26937">MSFSFSIPETSSPSSEEVLSLPSYAQNELPDLDLPKLILISHAHSPPLNPAPQLRFDLRNLPNPPKRIRDAHVGTSKRLQEWMEADPAFLARLEEIREEIREAMDGLIRRHEKKEVLRVDVDEEPKEKDRGYEHDEGPVVNGDSQKKTEEDESGYRRVYNEQDFSGLELRVGIVCAMGRHRSVAMVEELSRVSWPGWDVEVEHRDVAKKRGTGGGKSGGKGSRGTRGSFASYSTNDDSE</sequence>
<dbReference type="Pfam" id="PF22740">
    <property type="entry name" value="PapZ_C"/>
    <property type="match status" value="1"/>
</dbReference>
<accession>A0A194WX75</accession>
<gene>
    <name evidence="3" type="ORF">LY89DRAFT_721940</name>
</gene>
<feature type="domain" description="RapZ C-terminal" evidence="2">
    <location>
        <begin position="168"/>
        <end position="206"/>
    </location>
</feature>
<dbReference type="GeneID" id="28828413"/>
<evidence type="ECO:0000256" key="1">
    <source>
        <dbReference type="SAM" id="MobiDB-lite"/>
    </source>
</evidence>
<organism evidence="3 4">
    <name type="scientific">Mollisia scopiformis</name>
    <name type="common">Conifer needle endophyte fungus</name>
    <name type="synonym">Phialocephala scopiformis</name>
    <dbReference type="NCBI Taxonomy" id="149040"/>
    <lineage>
        <taxon>Eukaryota</taxon>
        <taxon>Fungi</taxon>
        <taxon>Dikarya</taxon>
        <taxon>Ascomycota</taxon>
        <taxon>Pezizomycotina</taxon>
        <taxon>Leotiomycetes</taxon>
        <taxon>Helotiales</taxon>
        <taxon>Mollisiaceae</taxon>
        <taxon>Mollisia</taxon>
    </lineage>
</organism>
<evidence type="ECO:0000259" key="2">
    <source>
        <dbReference type="Pfam" id="PF22740"/>
    </source>
</evidence>
<feature type="region of interest" description="Disordered" evidence="1">
    <location>
        <begin position="202"/>
        <end position="239"/>
    </location>
</feature>
<dbReference type="Proteomes" id="UP000070700">
    <property type="component" value="Unassembled WGS sequence"/>
</dbReference>
<dbReference type="AlphaFoldDB" id="A0A194WX75"/>